<keyword evidence="9" id="KW-1185">Reference proteome</keyword>
<evidence type="ECO:0000313" key="9">
    <source>
        <dbReference type="Proteomes" id="UP000076584"/>
    </source>
</evidence>
<protein>
    <submittedName>
        <fullName evidence="8">Integral membrane protein</fullName>
    </submittedName>
</protein>
<name>A0A161W9F1_COLIC</name>
<evidence type="ECO:0000256" key="5">
    <source>
        <dbReference type="ARBA" id="ARBA00038359"/>
    </source>
</evidence>
<evidence type="ECO:0000256" key="3">
    <source>
        <dbReference type="ARBA" id="ARBA00022989"/>
    </source>
</evidence>
<feature type="transmembrane region" description="Helical" evidence="6">
    <location>
        <begin position="90"/>
        <end position="110"/>
    </location>
</feature>
<evidence type="ECO:0000313" key="8">
    <source>
        <dbReference type="EMBL" id="KZL83885.1"/>
    </source>
</evidence>
<dbReference type="GO" id="GO:0016020">
    <property type="term" value="C:membrane"/>
    <property type="evidence" value="ECO:0007669"/>
    <property type="project" value="UniProtKB-SubCell"/>
</dbReference>
<dbReference type="InterPro" id="IPR049326">
    <property type="entry name" value="Rhodopsin_dom_fungi"/>
</dbReference>
<dbReference type="EMBL" id="LFIW01001039">
    <property type="protein sequence ID" value="KZL83885.1"/>
    <property type="molecule type" value="Genomic_DNA"/>
</dbReference>
<keyword evidence="4 6" id="KW-0472">Membrane</keyword>
<gene>
    <name evidence="8" type="ORF">CI238_06986</name>
</gene>
<sequence length="227" mass="25551">MRVFIDKSFLITSQVLISLFVAKGVLYLFLIMFQCLPIQSIWDLSINGHCMDITAISYTAAAGAILEDIVLLIMPIPELMKLQLGLRKKLALVLMFSIGSFATITSIIRLKYLVLFSHTYDPTWDNSYVIVWSAIEVNVAIICGSLPALMPLIKIIQNHLSESKTIKHIWRYIPRCLTSSARTTAAPEPDIALRQNPRDQKQTLFIGPFETVIKIHNSSSSRDDPET</sequence>
<evidence type="ECO:0000256" key="1">
    <source>
        <dbReference type="ARBA" id="ARBA00004141"/>
    </source>
</evidence>
<proteinExistence type="inferred from homology"/>
<feature type="transmembrane region" description="Helical" evidence="6">
    <location>
        <begin position="53"/>
        <end position="74"/>
    </location>
</feature>
<evidence type="ECO:0000256" key="6">
    <source>
        <dbReference type="SAM" id="Phobius"/>
    </source>
</evidence>
<keyword evidence="2 6" id="KW-0812">Transmembrane</keyword>
<comment type="subcellular location">
    <subcellularLocation>
        <location evidence="1">Membrane</location>
        <topology evidence="1">Multi-pass membrane protein</topology>
    </subcellularLocation>
</comment>
<dbReference type="AlphaFoldDB" id="A0A161W9F1"/>
<reference evidence="8 9" key="1">
    <citation type="submission" date="2015-06" db="EMBL/GenBank/DDBJ databases">
        <title>Survival trade-offs in plant roots during colonization by closely related pathogenic and mutualistic fungi.</title>
        <authorList>
            <person name="Hacquard S."/>
            <person name="Kracher B."/>
            <person name="Hiruma K."/>
            <person name="Weinman A."/>
            <person name="Muench P."/>
            <person name="Garrido Oter R."/>
            <person name="Ver Loren van Themaat E."/>
            <person name="Dallerey J.-F."/>
            <person name="Damm U."/>
            <person name="Henrissat B."/>
            <person name="Lespinet O."/>
            <person name="Thon M."/>
            <person name="Kemen E."/>
            <person name="McHardy A.C."/>
            <person name="Schulze-Lefert P."/>
            <person name="O'Connell R.J."/>
        </authorList>
    </citation>
    <scope>NUCLEOTIDE SEQUENCE [LARGE SCALE GENOMIC DNA]</scope>
    <source>
        <strain evidence="8 9">MAFF 238704</strain>
    </source>
</reference>
<feature type="domain" description="Rhodopsin" evidence="7">
    <location>
        <begin position="1"/>
        <end position="154"/>
    </location>
</feature>
<keyword evidence="3 6" id="KW-1133">Transmembrane helix</keyword>
<dbReference type="Proteomes" id="UP000076584">
    <property type="component" value="Unassembled WGS sequence"/>
</dbReference>
<evidence type="ECO:0000256" key="2">
    <source>
        <dbReference type="ARBA" id="ARBA00022692"/>
    </source>
</evidence>
<accession>A0A161W9F1</accession>
<dbReference type="STRING" id="1573173.A0A161W9F1"/>
<comment type="caution">
    <text evidence="8">The sequence shown here is derived from an EMBL/GenBank/DDBJ whole genome shotgun (WGS) entry which is preliminary data.</text>
</comment>
<dbReference type="PANTHER" id="PTHR33048">
    <property type="entry name" value="PTH11-LIKE INTEGRAL MEMBRANE PROTEIN (AFU_ORTHOLOGUE AFUA_5G11245)"/>
    <property type="match status" value="1"/>
</dbReference>
<dbReference type="PANTHER" id="PTHR33048:SF47">
    <property type="entry name" value="INTEGRAL MEMBRANE PROTEIN-RELATED"/>
    <property type="match status" value="1"/>
</dbReference>
<feature type="transmembrane region" description="Helical" evidence="6">
    <location>
        <begin position="130"/>
        <end position="153"/>
    </location>
</feature>
<evidence type="ECO:0000256" key="4">
    <source>
        <dbReference type="ARBA" id="ARBA00023136"/>
    </source>
</evidence>
<organism evidence="8 9">
    <name type="scientific">Colletotrichum incanum</name>
    <name type="common">Soybean anthracnose fungus</name>
    <dbReference type="NCBI Taxonomy" id="1573173"/>
    <lineage>
        <taxon>Eukaryota</taxon>
        <taxon>Fungi</taxon>
        <taxon>Dikarya</taxon>
        <taxon>Ascomycota</taxon>
        <taxon>Pezizomycotina</taxon>
        <taxon>Sordariomycetes</taxon>
        <taxon>Hypocreomycetidae</taxon>
        <taxon>Glomerellales</taxon>
        <taxon>Glomerellaceae</taxon>
        <taxon>Colletotrichum</taxon>
        <taxon>Colletotrichum spaethianum species complex</taxon>
    </lineage>
</organism>
<dbReference type="InterPro" id="IPR052337">
    <property type="entry name" value="SAT4-like"/>
</dbReference>
<comment type="similarity">
    <text evidence="5">Belongs to the SAT4 family.</text>
</comment>
<evidence type="ECO:0000259" key="7">
    <source>
        <dbReference type="Pfam" id="PF20684"/>
    </source>
</evidence>
<dbReference type="Pfam" id="PF20684">
    <property type="entry name" value="Fung_rhodopsin"/>
    <property type="match status" value="1"/>
</dbReference>
<feature type="transmembrane region" description="Helical" evidence="6">
    <location>
        <begin position="9"/>
        <end position="33"/>
    </location>
</feature>